<dbReference type="PROSITE" id="PS51257">
    <property type="entry name" value="PROKAR_LIPOPROTEIN"/>
    <property type="match status" value="1"/>
</dbReference>
<dbReference type="OrthoDB" id="1907609at2"/>
<dbReference type="SUPFAM" id="SSF48452">
    <property type="entry name" value="TPR-like"/>
    <property type="match status" value="1"/>
</dbReference>
<comment type="caution">
    <text evidence="1">The sequence shown here is derived from an EMBL/GenBank/DDBJ whole genome shotgun (WGS) entry which is preliminary data.</text>
</comment>
<proteinExistence type="predicted"/>
<dbReference type="EMBL" id="MIKB01000015">
    <property type="protein sequence ID" value="OEG15446.1"/>
    <property type="molecule type" value="Genomic_DNA"/>
</dbReference>
<dbReference type="Proteomes" id="UP000094764">
    <property type="component" value="Unassembled WGS sequence"/>
</dbReference>
<dbReference type="Gene3D" id="1.25.40.10">
    <property type="entry name" value="Tetratricopeptide repeat domain"/>
    <property type="match status" value="1"/>
</dbReference>
<protein>
    <submittedName>
        <fullName evidence="1">Uncharacterized protein</fullName>
    </submittedName>
</protein>
<sequence length="218" mass="26011">MIKPNLILGVSCLLLFSGCGTGTKQETQQQAEESSTKSQSVDNEFEELVQQEEYGKALNILSKKTKKEDNDIYYKRGVCFFYLDNYQFALANFRKDRELNGEKHEKIEEMFEKIDNVFDETDFQVTEEMMNVVLKDESEKEKAVIKLYSSDNWRKRQFWFGYFKNKEKETYILFNTETKVVQYLDEKIFAQKFKDTYFVNYEEQRPLFSVNDPSEYSH</sequence>
<evidence type="ECO:0000313" key="1">
    <source>
        <dbReference type="EMBL" id="OEG15446.1"/>
    </source>
</evidence>
<accession>A0A1E5GRZ2</accession>
<dbReference type="RefSeq" id="WP_069635330.1">
    <property type="nucleotide sequence ID" value="NZ_JXKZ01000010.1"/>
</dbReference>
<dbReference type="STRING" id="903983.BCR23_08225"/>
<name>A0A1E5GRZ2_9ENTE</name>
<gene>
    <name evidence="1" type="ORF">BCR23_08225</name>
</gene>
<keyword evidence="2" id="KW-1185">Reference proteome</keyword>
<evidence type="ECO:0000313" key="2">
    <source>
        <dbReference type="Proteomes" id="UP000094764"/>
    </source>
</evidence>
<dbReference type="AlphaFoldDB" id="A0A1E5GRZ2"/>
<reference evidence="2" key="1">
    <citation type="submission" date="2016-09" db="EMBL/GenBank/DDBJ databases">
        <authorList>
            <person name="Gulvik C.A."/>
        </authorList>
    </citation>
    <scope>NUCLEOTIDE SEQUENCE [LARGE SCALE GENOMIC DNA]</scope>
    <source>
        <strain evidence="2">LMG 26306</strain>
    </source>
</reference>
<dbReference type="InterPro" id="IPR011990">
    <property type="entry name" value="TPR-like_helical_dom_sf"/>
</dbReference>
<organism evidence="1 2">
    <name type="scientific">Enterococcus quebecensis</name>
    <dbReference type="NCBI Taxonomy" id="903983"/>
    <lineage>
        <taxon>Bacteria</taxon>
        <taxon>Bacillati</taxon>
        <taxon>Bacillota</taxon>
        <taxon>Bacilli</taxon>
        <taxon>Lactobacillales</taxon>
        <taxon>Enterococcaceae</taxon>
        <taxon>Enterococcus</taxon>
    </lineage>
</organism>